<feature type="region of interest" description="Disordered" evidence="1">
    <location>
        <begin position="590"/>
        <end position="812"/>
    </location>
</feature>
<feature type="region of interest" description="Disordered" evidence="1">
    <location>
        <begin position="250"/>
        <end position="413"/>
    </location>
</feature>
<feature type="compositionally biased region" description="Polar residues" evidence="1">
    <location>
        <begin position="619"/>
        <end position="632"/>
    </location>
</feature>
<dbReference type="GO" id="GO:0032587">
    <property type="term" value="C:ruffle membrane"/>
    <property type="evidence" value="ECO:0007669"/>
    <property type="project" value="TreeGrafter"/>
</dbReference>
<feature type="region of interest" description="Disordered" evidence="1">
    <location>
        <begin position="1154"/>
        <end position="1204"/>
    </location>
</feature>
<dbReference type="InterPro" id="IPR028221">
    <property type="entry name" value="JCAD"/>
</dbReference>
<dbReference type="Pfam" id="PF15351">
    <property type="entry name" value="JCAD"/>
    <property type="match status" value="1"/>
</dbReference>
<feature type="region of interest" description="Disordered" evidence="1">
    <location>
        <begin position="1276"/>
        <end position="1407"/>
    </location>
</feature>
<dbReference type="PANTHER" id="PTHR34757:SF1">
    <property type="entry name" value="JUNCTIONAL CADHERIN 5-ASSOCIATED PROTEIN"/>
    <property type="match status" value="1"/>
</dbReference>
<reference evidence="2" key="1">
    <citation type="journal article" date="2011" name="Nat. Biotechnol.">
        <title>Genome sequencing and comparison of two nonhuman primate animal models, the cynomolgus and Chinese rhesus macaques.</title>
        <authorList>
            <person name="Yan G."/>
            <person name="Zhang G."/>
            <person name="Fang X."/>
            <person name="Zhang Y."/>
            <person name="Li C."/>
            <person name="Ling F."/>
            <person name="Cooper D.N."/>
            <person name="Li Q."/>
            <person name="Li Y."/>
            <person name="van Gool A.J."/>
            <person name="Du H."/>
            <person name="Chen J."/>
            <person name="Chen R."/>
            <person name="Zhang P."/>
            <person name="Huang Z."/>
            <person name="Thompson J.R."/>
            <person name="Meng Y."/>
            <person name="Bai Y."/>
            <person name="Wang J."/>
            <person name="Zhuo M."/>
            <person name="Wang T."/>
            <person name="Huang Y."/>
            <person name="Wei L."/>
            <person name="Li J."/>
            <person name="Wang Z."/>
            <person name="Hu H."/>
            <person name="Yang P."/>
            <person name="Le L."/>
            <person name="Stenson P.D."/>
            <person name="Li B."/>
            <person name="Liu X."/>
            <person name="Ball E.V."/>
            <person name="An N."/>
            <person name="Huang Q."/>
            <person name="Zhang Y."/>
            <person name="Fan W."/>
            <person name="Zhang X."/>
            <person name="Li Y."/>
            <person name="Wang W."/>
            <person name="Katze M.G."/>
            <person name="Su B."/>
            <person name="Nielsen R."/>
            <person name="Yang H."/>
            <person name="Wang J."/>
            <person name="Wang X."/>
            <person name="Wang J."/>
        </authorList>
    </citation>
    <scope>NUCLEOTIDE SEQUENCE [LARGE SCALE GENOMIC DNA]</scope>
    <source>
        <strain evidence="2">CE-4</strain>
    </source>
</reference>
<dbReference type="PANTHER" id="PTHR34757">
    <property type="entry name" value="JUNCTIONAL PROTEIN ASSOCIATED WITH CORONARY ARTERY DISEASE"/>
    <property type="match status" value="1"/>
</dbReference>
<accession>G7PEP2</accession>
<feature type="compositionally biased region" description="Basic and acidic residues" evidence="1">
    <location>
        <begin position="120"/>
        <end position="135"/>
    </location>
</feature>
<name>G7PEP2_MACFA</name>
<feature type="compositionally biased region" description="Polar residues" evidence="1">
    <location>
        <begin position="476"/>
        <end position="485"/>
    </location>
</feature>
<feature type="compositionally biased region" description="Polar residues" evidence="1">
    <location>
        <begin position="756"/>
        <end position="771"/>
    </location>
</feature>
<feature type="region of interest" description="Disordered" evidence="1">
    <location>
        <begin position="454"/>
        <end position="573"/>
    </location>
</feature>
<feature type="region of interest" description="Disordered" evidence="1">
    <location>
        <begin position="1"/>
        <end position="146"/>
    </location>
</feature>
<dbReference type="Proteomes" id="UP000009130">
    <property type="component" value="Chromosome 9"/>
</dbReference>
<dbReference type="GO" id="GO:0005912">
    <property type="term" value="C:adherens junction"/>
    <property type="evidence" value="ECO:0007669"/>
    <property type="project" value="TreeGrafter"/>
</dbReference>
<feature type="region of interest" description="Disordered" evidence="1">
    <location>
        <begin position="1102"/>
        <end position="1138"/>
    </location>
</feature>
<feature type="compositionally biased region" description="Basic and acidic residues" evidence="1">
    <location>
        <begin position="866"/>
        <end position="890"/>
    </location>
</feature>
<gene>
    <name evidence="2" type="ORF">EGM_17905</name>
</gene>
<feature type="compositionally biased region" description="Basic and acidic residues" evidence="1">
    <location>
        <begin position="15"/>
        <end position="28"/>
    </location>
</feature>
<evidence type="ECO:0000313" key="2">
    <source>
        <dbReference type="EMBL" id="EHH64636.1"/>
    </source>
</evidence>
<protein>
    <recommendedName>
        <fullName evidence="3">Junctional cadherin 5 associated</fullName>
    </recommendedName>
</protein>
<organism>
    <name type="scientific">Macaca fascicularis</name>
    <name type="common">Crab-eating macaque</name>
    <name type="synonym">Cynomolgus monkey</name>
    <dbReference type="NCBI Taxonomy" id="9541"/>
    <lineage>
        <taxon>Eukaryota</taxon>
        <taxon>Metazoa</taxon>
        <taxon>Chordata</taxon>
        <taxon>Craniata</taxon>
        <taxon>Vertebrata</taxon>
        <taxon>Euteleostomi</taxon>
        <taxon>Mammalia</taxon>
        <taxon>Eutheria</taxon>
        <taxon>Euarchontoglires</taxon>
        <taxon>Primates</taxon>
        <taxon>Haplorrhini</taxon>
        <taxon>Catarrhini</taxon>
        <taxon>Cercopithecidae</taxon>
        <taxon>Cercopithecinae</taxon>
        <taxon>Macaca</taxon>
    </lineage>
</organism>
<sequence length="1407" mass="153458">MYSVEDLLISHGYKPSRDLPAPREDNPKGRQAARTGTRAGQGLQNGHEDGPAALAHRKTSAGKGHVSDSESRRSTPRGPGEPQSTSASRTSEVGFYNQPTSARSSHPLTGNAQAYRRRGRQEARSQKPREHENLEARGMAQAHSLPVHMREGPWEVGGRSEHVMKKPVWEEELRMSGPAKWQNVSLESWNQPRKLGRQMSDGDGERLFKDLYPFIQGEHVLNSQNKGKSRSLPRVLSPESLSCTEIPIPFNERHSPKMPPYPPTCTPNLDSTRNSEKGGCSAPFPRPKFGRPLKPPSYSSHQQSRGGADSSDSQDSQQMDAYVPRHELCLSDPGLEPPVYVPPPSYRSPPQNIPNPYLEDTAPINVCGDHSQQQSPTEKAGASGQPPSGPPGTGSEYGASVRSPQGLPAHPRPVTAYDGFVQYIPFDDPRLRHFKLAQPQGFCEDIKLDDKSYNSSPVTAQEPAHGGMQPDGAIWNPQSLITLSGDQRGPVLASPSPRWLWGQLPGDGENSGLPDQRGRCVARGQWPDVRGSQHGHTGRQVSSPYSQGESTCETQTKLKKFQTGTRTKKSSKTKMNETIFCLVSIPVKSESHLPDRDMDNNDLKPSADQKNGSDKSPALQEQSLLSMSSTDLELQALTGSMGGRTEFQKQDLGEPEEDRQTNDLSFIHLTKHRELKHSGSWPGHRYRDQQTQTSFSEEPQSSQLLPGAKPGGPSCAALSPKRSDPAASEAQAHTAFPSGDHKQRPSARNLKGHRSLSPSSNSAFSRTSLSVDQAPMPKAGRSQPCVDVHGLGAHPGPKREVVKGEPTGPCNSKQLFGQFLLKPVSRRPWDLISQLESFNKELQEEEESSSSSSSSSSEESEAEPQQENRAHCTQEDVGFRRNSLEMRAEPQPRVWVPESPVCRSGRGKSKSESWSEELQPGHPRAWPPSPGRFCMEDSGGAPLWSADGSMSAEKRHLEVSNGMDELAGRPFPVMRMSRSSDAKPLPPSYPAEPREPQESQKITSAFSSVKPSEAVPRKGDSGGERSIGLPLSLSNKNRGLSAPDLRSVGLTPGQEQGASELVGSLGEASTIEIPPGESLQARAARILGIEVAVESLLPGTQRVAQNQPAEPDASAYTPESPQEELPSRPAPADVPRVSTDAFYGRRKCGWTKSPLFVGDRDSARRAPQAFEHSDVDGVVTSTDPVPEPEPSPLESKFFEQKDVETKPPFRSTLFHFVERTPSVAGSEKRLRSPSKVIESLQEKLASPPRRADPDRLMRMKEVSSVSRMRFLSFRNANSQEEAEELKATTRGQAGLPGGLVSPGSGDQAQRVGHSLSISKGSISREEKEHPAAQKEKSVDQDFWCPGEESGRQAGARNPGHLGTDWDFSIAGSRMDQCEGPDSYTPVLEGSGSLPLTDSYDPSRVERV</sequence>
<evidence type="ECO:0008006" key="3">
    <source>
        <dbReference type="Google" id="ProtNLM"/>
    </source>
</evidence>
<feature type="compositionally biased region" description="Polar residues" evidence="1">
    <location>
        <begin position="999"/>
        <end position="1010"/>
    </location>
</feature>
<feature type="compositionally biased region" description="Basic and acidic residues" evidence="1">
    <location>
        <begin position="590"/>
        <end position="613"/>
    </location>
</feature>
<proteinExistence type="predicted"/>
<feature type="compositionally biased region" description="Pro residues" evidence="1">
    <location>
        <begin position="335"/>
        <end position="353"/>
    </location>
</feature>
<feature type="compositionally biased region" description="Basic and acidic residues" evidence="1">
    <location>
        <begin position="1322"/>
        <end position="1339"/>
    </location>
</feature>
<feature type="compositionally biased region" description="Polar residues" evidence="1">
    <location>
        <begin position="689"/>
        <end position="704"/>
    </location>
</feature>
<evidence type="ECO:0000256" key="1">
    <source>
        <dbReference type="SAM" id="MobiDB-lite"/>
    </source>
</evidence>
<feature type="compositionally biased region" description="Polar residues" evidence="1">
    <location>
        <begin position="539"/>
        <end position="555"/>
    </location>
</feature>
<feature type="region of interest" description="Disordered" evidence="1">
    <location>
        <begin position="840"/>
        <end position="1059"/>
    </location>
</feature>
<dbReference type="GO" id="GO:1903589">
    <property type="term" value="P:positive regulation of blood vessel endothelial cell proliferation involved in sprouting angiogenesis"/>
    <property type="evidence" value="ECO:0007669"/>
    <property type="project" value="TreeGrafter"/>
</dbReference>
<dbReference type="EMBL" id="CM001284">
    <property type="protein sequence ID" value="EHH64636.1"/>
    <property type="molecule type" value="Genomic_DNA"/>
</dbReference>
<feature type="compositionally biased region" description="Polar residues" evidence="1">
    <location>
        <begin position="82"/>
        <end position="112"/>
    </location>
</feature>
<feature type="region of interest" description="Disordered" evidence="1">
    <location>
        <begin position="1222"/>
        <end position="1256"/>
    </location>
</feature>
<dbReference type="eggNOG" id="ENOG502QURJ">
    <property type="taxonomic scope" value="Eukaryota"/>
</dbReference>
<feature type="compositionally biased region" description="Low complexity" evidence="1">
    <location>
        <begin position="302"/>
        <end position="321"/>
    </location>
</feature>